<sequence>MRDMKVEYRLLNDIVAKLLMAKVGSFDVVTTERLDIMVAVTVGIKINWAHVLFHILAAMVSMPGNQSYGYGVQLSLLLEKLVKADPGESVALHPLKVLNTKSVHTYKLQKQASVKLESATKQPGEKASKAAEPKKKKTFSDSVERPLATIATIRPNCPCPKRKMVLASSDFESTTYMEPHVPMKKPHSQRPKKVKLLRAIPTGADQAFIPEISEE</sequence>
<feature type="compositionally biased region" description="Basic and acidic residues" evidence="1">
    <location>
        <begin position="123"/>
        <end position="142"/>
    </location>
</feature>
<dbReference type="AlphaFoldDB" id="A0A2Z7D7T2"/>
<organism evidence="2 3">
    <name type="scientific">Dorcoceras hygrometricum</name>
    <dbReference type="NCBI Taxonomy" id="472368"/>
    <lineage>
        <taxon>Eukaryota</taxon>
        <taxon>Viridiplantae</taxon>
        <taxon>Streptophyta</taxon>
        <taxon>Embryophyta</taxon>
        <taxon>Tracheophyta</taxon>
        <taxon>Spermatophyta</taxon>
        <taxon>Magnoliopsida</taxon>
        <taxon>eudicotyledons</taxon>
        <taxon>Gunneridae</taxon>
        <taxon>Pentapetalae</taxon>
        <taxon>asterids</taxon>
        <taxon>lamiids</taxon>
        <taxon>Lamiales</taxon>
        <taxon>Gesneriaceae</taxon>
        <taxon>Didymocarpoideae</taxon>
        <taxon>Trichosporeae</taxon>
        <taxon>Loxocarpinae</taxon>
        <taxon>Dorcoceras</taxon>
    </lineage>
</organism>
<gene>
    <name evidence="2" type="ORF">F511_19077</name>
</gene>
<evidence type="ECO:0000256" key="1">
    <source>
        <dbReference type="SAM" id="MobiDB-lite"/>
    </source>
</evidence>
<accession>A0A2Z7D7T2</accession>
<evidence type="ECO:0000313" key="3">
    <source>
        <dbReference type="Proteomes" id="UP000250235"/>
    </source>
</evidence>
<proteinExistence type="predicted"/>
<reference evidence="2 3" key="1">
    <citation type="journal article" date="2015" name="Proc. Natl. Acad. Sci. U.S.A.">
        <title>The resurrection genome of Boea hygrometrica: A blueprint for survival of dehydration.</title>
        <authorList>
            <person name="Xiao L."/>
            <person name="Yang G."/>
            <person name="Zhang L."/>
            <person name="Yang X."/>
            <person name="Zhao S."/>
            <person name="Ji Z."/>
            <person name="Zhou Q."/>
            <person name="Hu M."/>
            <person name="Wang Y."/>
            <person name="Chen M."/>
            <person name="Xu Y."/>
            <person name="Jin H."/>
            <person name="Xiao X."/>
            <person name="Hu G."/>
            <person name="Bao F."/>
            <person name="Hu Y."/>
            <person name="Wan P."/>
            <person name="Li L."/>
            <person name="Deng X."/>
            <person name="Kuang T."/>
            <person name="Xiang C."/>
            <person name="Zhu J.K."/>
            <person name="Oliver M.J."/>
            <person name="He Y."/>
        </authorList>
    </citation>
    <scope>NUCLEOTIDE SEQUENCE [LARGE SCALE GENOMIC DNA]</scope>
    <source>
        <strain evidence="3">cv. XS01</strain>
    </source>
</reference>
<dbReference type="Proteomes" id="UP000250235">
    <property type="component" value="Unassembled WGS sequence"/>
</dbReference>
<evidence type="ECO:0000313" key="2">
    <source>
        <dbReference type="EMBL" id="KZV52921.1"/>
    </source>
</evidence>
<keyword evidence="3" id="KW-1185">Reference proteome</keyword>
<dbReference type="EMBL" id="KQ990594">
    <property type="protein sequence ID" value="KZV52921.1"/>
    <property type="molecule type" value="Genomic_DNA"/>
</dbReference>
<feature type="region of interest" description="Disordered" evidence="1">
    <location>
        <begin position="114"/>
        <end position="142"/>
    </location>
</feature>
<protein>
    <submittedName>
        <fullName evidence="2">Uncharacterized protein</fullName>
    </submittedName>
</protein>
<name>A0A2Z7D7T2_9LAMI</name>